<evidence type="ECO:0000313" key="32">
    <source>
        <dbReference type="Proteomes" id="UP000466472"/>
    </source>
</evidence>
<accession>A0A0A1GSP0</accession>
<dbReference type="Proteomes" id="UP000638311">
    <property type="component" value="Unassembled WGS sequence"/>
</dbReference>
<dbReference type="Proteomes" id="UP000476628">
    <property type="component" value="Unassembled WGS sequence"/>
</dbReference>
<evidence type="ECO:0000313" key="25">
    <source>
        <dbReference type="Proteomes" id="UP000265775"/>
    </source>
</evidence>
<evidence type="ECO:0000313" key="13">
    <source>
        <dbReference type="EMBL" id="KAB7340168.1"/>
    </source>
</evidence>
<dbReference type="PROSITE" id="PS51682">
    <property type="entry name" value="SAM_OMT_I"/>
    <property type="match status" value="1"/>
</dbReference>
<evidence type="ECO:0000256" key="2">
    <source>
        <dbReference type="ARBA" id="ARBA00022679"/>
    </source>
</evidence>
<dbReference type="EMBL" id="WDRM01000002">
    <property type="protein sequence ID" value="KAB7340168.1"/>
    <property type="molecule type" value="Genomic_DNA"/>
</dbReference>
<evidence type="ECO:0000313" key="26">
    <source>
        <dbReference type="Proteomes" id="UP000430971"/>
    </source>
</evidence>
<evidence type="ECO:0000313" key="8">
    <source>
        <dbReference type="EMBL" id="KAB7071854.1"/>
    </source>
</evidence>
<evidence type="ECO:0000313" key="28">
    <source>
        <dbReference type="Proteomes" id="UP000451234"/>
    </source>
</evidence>
<reference evidence="26 27" key="3">
    <citation type="journal article" date="2019" name="Nat. Med.">
        <title>A library of human gut bacterial isolates paired with longitudinal multiomics data enables mechanistic microbiome research.</title>
        <authorList>
            <person name="Poyet M."/>
            <person name="Groussin M."/>
            <person name="Gibbons S.M."/>
            <person name="Avila-Pacheco J."/>
            <person name="Jiang X."/>
            <person name="Kearney S.M."/>
            <person name="Perrotta A.R."/>
            <person name="Berdy B."/>
            <person name="Zhao S."/>
            <person name="Lieberman T.D."/>
            <person name="Swanson P.K."/>
            <person name="Smith M."/>
            <person name="Roesemann S."/>
            <person name="Alexander J.E."/>
            <person name="Rich S.A."/>
            <person name="Livny J."/>
            <person name="Vlamakis H."/>
            <person name="Clish C."/>
            <person name="Bullock K."/>
            <person name="Deik A."/>
            <person name="Scott J."/>
            <person name="Pierce K.A."/>
            <person name="Xavier R.J."/>
            <person name="Alm E.J."/>
        </authorList>
    </citation>
    <scope>NUCLEOTIDE SEQUENCE [LARGE SCALE GENOMIC DNA]</scope>
    <source>
        <strain evidence="11 29">BIOML-A118</strain>
        <strain evidence="10 35">BIOML-A136</strain>
        <strain evidence="9 31">BIOML-A166</strain>
        <strain evidence="8 27">BIOML-A201</strain>
        <strain evidence="7 33">BIOML-A210</strain>
        <strain evidence="5 37">BIOML-A283</strain>
        <strain evidence="6 38">BIOML-A284</strain>
        <strain evidence="4 36">BIOML-A320</strain>
        <strain evidence="15 34">BIOML-A37</strain>
        <strain evidence="16 32">BIOML-A395</strain>
        <strain evidence="17">BIOML-A409</strain>
        <strain evidence="14 30">BIOML-A55</strain>
        <strain evidence="13 26">BIOML-A65</strain>
        <strain evidence="12 28">BIOML-A75</strain>
    </source>
</reference>
<dbReference type="EMBL" id="WXDR01000005">
    <property type="protein sequence ID" value="MZU08238.1"/>
    <property type="molecule type" value="Genomic_DNA"/>
</dbReference>
<evidence type="ECO:0000313" key="20">
    <source>
        <dbReference type="EMBL" id="RGL52695.1"/>
    </source>
</evidence>
<dbReference type="Proteomes" id="UP000261288">
    <property type="component" value="Unassembled WGS sequence"/>
</dbReference>
<dbReference type="Proteomes" id="UP000460881">
    <property type="component" value="Unassembled WGS sequence"/>
</dbReference>
<dbReference type="EMBL" id="WDZO01000023">
    <property type="protein sequence ID" value="KAB6911664.1"/>
    <property type="molecule type" value="Genomic_DNA"/>
</dbReference>
<protein>
    <submittedName>
        <fullName evidence="7">Methyltransferase</fullName>
    </submittedName>
</protein>
<dbReference type="AlphaFoldDB" id="A0A0A1GSP0"/>
<dbReference type="EMBL" id="WDTJ01000004">
    <property type="protein sequence ID" value="KAB7236357.1"/>
    <property type="molecule type" value="Genomic_DNA"/>
</dbReference>
<evidence type="ECO:0000313" key="7">
    <source>
        <dbReference type="EMBL" id="KAB7056495.1"/>
    </source>
</evidence>
<evidence type="ECO:0000313" key="18">
    <source>
        <dbReference type="EMBL" id="RDX01586.1"/>
    </source>
</evidence>
<evidence type="ECO:0000256" key="1">
    <source>
        <dbReference type="ARBA" id="ARBA00022603"/>
    </source>
</evidence>
<dbReference type="Proteomes" id="UP000261186">
    <property type="component" value="Unassembled WGS sequence"/>
</dbReference>
<dbReference type="EMBL" id="QSAR01000003">
    <property type="protein sequence ID" value="RGW65290.1"/>
    <property type="molecule type" value="Genomic_DNA"/>
</dbReference>
<evidence type="ECO:0000313" key="16">
    <source>
        <dbReference type="EMBL" id="MZR88379.1"/>
    </source>
</evidence>
<keyword evidence="3" id="KW-0949">S-adenosyl-L-methionine</keyword>
<dbReference type="SUPFAM" id="SSF53335">
    <property type="entry name" value="S-adenosyl-L-methionine-dependent methyltransferases"/>
    <property type="match status" value="1"/>
</dbReference>
<dbReference type="Proteomes" id="UP000466472">
    <property type="component" value="Unassembled WGS sequence"/>
</dbReference>
<dbReference type="Proteomes" id="UP000451234">
    <property type="component" value="Unassembled WGS sequence"/>
</dbReference>
<dbReference type="Proteomes" id="UP000460333">
    <property type="component" value="Unassembled WGS sequence"/>
</dbReference>
<dbReference type="GO" id="GO:0032259">
    <property type="term" value="P:methylation"/>
    <property type="evidence" value="ECO:0007669"/>
    <property type="project" value="UniProtKB-KW"/>
</dbReference>
<evidence type="ECO:0000313" key="35">
    <source>
        <dbReference type="Proteomes" id="UP000476628"/>
    </source>
</evidence>
<dbReference type="Proteomes" id="UP000478746">
    <property type="component" value="Unassembled WGS sequence"/>
</dbReference>
<evidence type="ECO:0000313" key="31">
    <source>
        <dbReference type="Proteomes" id="UP000461165"/>
    </source>
</evidence>
<dbReference type="EMBL" id="WDWL01000011">
    <property type="protein sequence ID" value="KAB7071854.1"/>
    <property type="molecule type" value="Genomic_DNA"/>
</dbReference>
<dbReference type="EMBL" id="WDUB01000003">
    <property type="protein sequence ID" value="KAB7203944.1"/>
    <property type="molecule type" value="Genomic_DNA"/>
</dbReference>
<dbReference type="InterPro" id="IPR029063">
    <property type="entry name" value="SAM-dependent_MTases_sf"/>
</dbReference>
<keyword evidence="2 7" id="KW-0808">Transferase</keyword>
<dbReference type="Gene3D" id="3.40.50.150">
    <property type="entry name" value="Vaccinia Virus protein VP39"/>
    <property type="match status" value="1"/>
</dbReference>
<evidence type="ECO:0000313" key="5">
    <source>
        <dbReference type="EMBL" id="KAB6911664.1"/>
    </source>
</evidence>
<dbReference type="EMBL" id="WDQK01000002">
    <property type="protein sequence ID" value="KAB7396795.1"/>
    <property type="molecule type" value="Genomic_DNA"/>
</dbReference>
<dbReference type="EMBL" id="WDRC01000002">
    <property type="protein sequence ID" value="KAB7360965.1"/>
    <property type="molecule type" value="Genomic_DNA"/>
</dbReference>
<reference evidence="18 22" key="1">
    <citation type="journal article" date="2017" name="Anaerobe">
        <title>Quantification, isolation and characterization of Bifidobacterium from the vaginal microbiomes of reproductive aged women.</title>
        <authorList>
            <person name="Freitas A.C."/>
            <person name="Hill J.E."/>
        </authorList>
    </citation>
    <scope>NUCLEOTIDE SEQUENCE [LARGE SCALE GENOMIC DNA]</scope>
    <source>
        <strain evidence="18 22">N6D05</strain>
    </source>
</reference>
<dbReference type="Proteomes" id="UP000257074">
    <property type="component" value="Unassembled WGS sequence"/>
</dbReference>
<comment type="caution">
    <text evidence="7">The sequence shown here is derived from an EMBL/GenBank/DDBJ whole genome shotgun (WGS) entry which is preliminary data.</text>
</comment>
<evidence type="ECO:0000313" key="33">
    <source>
        <dbReference type="Proteomes" id="UP000467387"/>
    </source>
</evidence>
<evidence type="ECO:0000313" key="11">
    <source>
        <dbReference type="EMBL" id="KAB7236357.1"/>
    </source>
</evidence>
<accession>E5XXJ5</accession>
<evidence type="ECO:0000313" key="37">
    <source>
        <dbReference type="Proteomes" id="UP000481350"/>
    </source>
</evidence>
<evidence type="ECO:0000313" key="9">
    <source>
        <dbReference type="EMBL" id="KAB7136455.1"/>
    </source>
</evidence>
<dbReference type="Proteomes" id="UP000265775">
    <property type="component" value="Unassembled WGS sequence"/>
</dbReference>
<dbReference type="Proteomes" id="UP000468842">
    <property type="component" value="Unassembled WGS sequence"/>
</dbReference>
<evidence type="ECO:0000313" key="12">
    <source>
        <dbReference type="EMBL" id="KAB7323503.1"/>
    </source>
</evidence>
<dbReference type="Proteomes" id="UP000467387">
    <property type="component" value="Unassembled WGS sequence"/>
</dbReference>
<dbReference type="EMBL" id="QSRZ01000001">
    <property type="protein sequence ID" value="RGL52695.1"/>
    <property type="molecule type" value="Genomic_DNA"/>
</dbReference>
<name>A0A0A1GSP0_BIFLN</name>
<evidence type="ECO:0000313" key="10">
    <source>
        <dbReference type="EMBL" id="KAB7203944.1"/>
    </source>
</evidence>
<evidence type="ECO:0000313" key="15">
    <source>
        <dbReference type="EMBL" id="KAB7396795.1"/>
    </source>
</evidence>
<evidence type="ECO:0000313" key="30">
    <source>
        <dbReference type="Proteomes" id="UP000460881"/>
    </source>
</evidence>
<evidence type="ECO:0000313" key="38">
    <source>
        <dbReference type="Proteomes" id="UP000491334"/>
    </source>
</evidence>
<evidence type="ECO:0000313" key="17">
    <source>
        <dbReference type="EMBL" id="MZU08238.1"/>
    </source>
</evidence>
<dbReference type="EMBL" id="WEAY01000005">
    <property type="protein sequence ID" value="KAB6838487.1"/>
    <property type="molecule type" value="Genomic_DNA"/>
</dbReference>
<proteinExistence type="predicted"/>
<evidence type="ECO:0000256" key="3">
    <source>
        <dbReference type="ARBA" id="ARBA00022691"/>
    </source>
</evidence>
<dbReference type="GO" id="GO:0008757">
    <property type="term" value="F:S-adenosylmethionine-dependent methyltransferase activity"/>
    <property type="evidence" value="ECO:0007669"/>
    <property type="project" value="TreeGrafter"/>
</dbReference>
<evidence type="ECO:0000313" key="27">
    <source>
        <dbReference type="Proteomes" id="UP000432196"/>
    </source>
</evidence>
<organism evidence="7 33">
    <name type="scientific">Bifidobacterium longum</name>
    <dbReference type="NCBI Taxonomy" id="216816"/>
    <lineage>
        <taxon>Bacteria</taxon>
        <taxon>Bacillati</taxon>
        <taxon>Actinomycetota</taxon>
        <taxon>Actinomycetes</taxon>
        <taxon>Bifidobacteriales</taxon>
        <taxon>Bifidobacteriaceae</taxon>
        <taxon>Bifidobacterium</taxon>
    </lineage>
</organism>
<dbReference type="Proteomes" id="UP000481350">
    <property type="component" value="Unassembled WGS sequence"/>
</dbReference>
<evidence type="ECO:0000313" key="22">
    <source>
        <dbReference type="Proteomes" id="UP000257074"/>
    </source>
</evidence>
<dbReference type="InterPro" id="IPR050362">
    <property type="entry name" value="Cation-dep_OMT"/>
</dbReference>
<dbReference type="GO" id="GO:0008171">
    <property type="term" value="F:O-methyltransferase activity"/>
    <property type="evidence" value="ECO:0007669"/>
    <property type="project" value="InterPro"/>
</dbReference>
<evidence type="ECO:0000313" key="21">
    <source>
        <dbReference type="EMBL" id="RGW65290.1"/>
    </source>
</evidence>
<reference evidence="23 24" key="2">
    <citation type="submission" date="2018-08" db="EMBL/GenBank/DDBJ databases">
        <title>A genome reference for cultivated species of the human gut microbiota.</title>
        <authorList>
            <person name="Zou Y."/>
            <person name="Xue W."/>
            <person name="Luo G."/>
        </authorList>
    </citation>
    <scope>NUCLEOTIDE SEQUENCE [LARGE SCALE GENOMIC DNA]</scope>
    <source>
        <strain evidence="21 25">AF11-12</strain>
        <strain evidence="20 24">TF06-45A</strain>
        <strain evidence="19 23">TF08-4AC</strain>
    </source>
</reference>
<sequence length="237" mass="25500">MHPLGARTREDMKERIMDRTQYTNLAKAWEFTEEHARERESDALTDTRTAADESGQLQGSAAQARLLGMLVRITGAASVIAVGTGSLVETLQLAHALDNKGLLTAVDSTAQGIALIRKAFAELQDETDTTLRAVNAPASVFLPRLNANDYDLIVVAGDAENYAATFAQASRLLRVHGVIVFTDVLALEDGQGGVINPADRSDKAIAMRELLTTVEDDEGFESTLTPDGTGLLIAYKK</sequence>
<dbReference type="OMA" id="NFEYAGV"/>
<dbReference type="InterPro" id="IPR002935">
    <property type="entry name" value="SAM_O-MeTrfase"/>
</dbReference>
<dbReference type="EMBL" id="WDRV01000002">
    <property type="protein sequence ID" value="KAB7323503.1"/>
    <property type="molecule type" value="Genomic_DNA"/>
</dbReference>
<dbReference type="PANTHER" id="PTHR10509">
    <property type="entry name" value="O-METHYLTRANSFERASE-RELATED"/>
    <property type="match status" value="1"/>
</dbReference>
<dbReference type="PANTHER" id="PTHR10509:SF85">
    <property type="entry name" value="O-METHYLTRANSFERASE RV1220C-RELATED"/>
    <property type="match status" value="1"/>
</dbReference>
<evidence type="ECO:0000313" key="29">
    <source>
        <dbReference type="Proteomes" id="UP000460333"/>
    </source>
</evidence>
<dbReference type="EMBL" id="WDVF01000005">
    <property type="protein sequence ID" value="KAB7136455.1"/>
    <property type="molecule type" value="Genomic_DNA"/>
</dbReference>
<dbReference type="EMBL" id="QSRH01000009">
    <property type="protein sequence ID" value="RGL02133.1"/>
    <property type="molecule type" value="Genomic_DNA"/>
</dbReference>
<gene>
    <name evidence="18" type="ORF">CE169_12670</name>
    <name evidence="21" type="ORF">DWV59_04025</name>
    <name evidence="20" type="ORF">DXC63_01150</name>
    <name evidence="19" type="ORF">DXC85_08910</name>
    <name evidence="15" type="ORF">GBB40_01840</name>
    <name evidence="14" type="ORF">GBB63_01285</name>
    <name evidence="12" type="ORF">GBB65_01775</name>
    <name evidence="13" type="ORF">GBB73_01320</name>
    <name evidence="11" type="ORF">GBC43_04045</name>
    <name evidence="10" type="ORF">GBC45_03565</name>
    <name evidence="9" type="ORF">GBC97_03415</name>
    <name evidence="8" type="ORF">GBI83_08415</name>
    <name evidence="7" type="ORF">GBI87_08515</name>
    <name evidence="5" type="ORF">GBJ98_08825</name>
    <name evidence="6" type="ORF">GBK06_03215</name>
    <name evidence="4" type="ORF">GBK08_03515</name>
    <name evidence="16" type="ORF">GT999_03485</name>
    <name evidence="17" type="ORF">GUA24_04225</name>
</gene>
<evidence type="ECO:0000313" key="23">
    <source>
        <dbReference type="Proteomes" id="UP000261186"/>
    </source>
</evidence>
<dbReference type="Proteomes" id="UP000491334">
    <property type="component" value="Unassembled WGS sequence"/>
</dbReference>
<evidence type="ECO:0000313" key="6">
    <source>
        <dbReference type="EMBL" id="KAB6919407.1"/>
    </source>
</evidence>
<evidence type="ECO:0000313" key="24">
    <source>
        <dbReference type="Proteomes" id="UP000261288"/>
    </source>
</evidence>
<evidence type="ECO:0000313" key="34">
    <source>
        <dbReference type="Proteomes" id="UP000468842"/>
    </source>
</evidence>
<dbReference type="EMBL" id="WXEF01000005">
    <property type="protein sequence ID" value="MZR88379.1"/>
    <property type="molecule type" value="Genomic_DNA"/>
</dbReference>
<dbReference type="EMBL" id="NJNR01000139">
    <property type="protein sequence ID" value="RDX01586.1"/>
    <property type="molecule type" value="Genomic_DNA"/>
</dbReference>
<keyword evidence="1 7" id="KW-0489">Methyltransferase</keyword>
<dbReference type="Proteomes" id="UP000432196">
    <property type="component" value="Unassembled WGS sequence"/>
</dbReference>
<dbReference type="Proteomes" id="UP000461165">
    <property type="component" value="Unassembled WGS sequence"/>
</dbReference>
<evidence type="ECO:0000313" key="14">
    <source>
        <dbReference type="EMBL" id="KAB7360965.1"/>
    </source>
</evidence>
<dbReference type="EMBL" id="WDWU01000012">
    <property type="protein sequence ID" value="KAB7056495.1"/>
    <property type="molecule type" value="Genomic_DNA"/>
</dbReference>
<dbReference type="Pfam" id="PF01596">
    <property type="entry name" value="Methyltransf_3"/>
    <property type="match status" value="1"/>
</dbReference>
<evidence type="ECO:0000313" key="19">
    <source>
        <dbReference type="EMBL" id="RGL02133.1"/>
    </source>
</evidence>
<evidence type="ECO:0000313" key="36">
    <source>
        <dbReference type="Proteomes" id="UP000478746"/>
    </source>
</evidence>
<dbReference type="Proteomes" id="UP000430971">
    <property type="component" value="Unassembled WGS sequence"/>
</dbReference>
<dbReference type="EMBL" id="WDZP01000005">
    <property type="protein sequence ID" value="KAB6919407.1"/>
    <property type="molecule type" value="Genomic_DNA"/>
</dbReference>
<evidence type="ECO:0000313" key="4">
    <source>
        <dbReference type="EMBL" id="KAB6838487.1"/>
    </source>
</evidence>